<dbReference type="Proteomes" id="UP001646157">
    <property type="component" value="Unassembled WGS sequence"/>
</dbReference>
<reference evidence="1 2" key="1">
    <citation type="submission" date="2021-01" db="EMBL/GenBank/DDBJ databases">
        <title>Genomic Encyclopedia of Type Strains, Phase IV (KMG-IV): sequencing the most valuable type-strain genomes for metagenomic binning, comparative biology and taxonomic classification.</title>
        <authorList>
            <person name="Goeker M."/>
        </authorList>
    </citation>
    <scope>NUCLEOTIDE SEQUENCE [LARGE SCALE GENOMIC DNA]</scope>
    <source>
        <strain evidence="1 2">DSM 24834</strain>
    </source>
</reference>
<proteinExistence type="predicted"/>
<dbReference type="RefSeq" id="WP_205172219.1">
    <property type="nucleotide sequence ID" value="NZ_JAFBDZ010000002.1"/>
</dbReference>
<dbReference type="EMBL" id="JAFBDZ010000002">
    <property type="protein sequence ID" value="MBM7585722.1"/>
    <property type="molecule type" value="Genomic_DNA"/>
</dbReference>
<sequence>MTHSAFIVDETMLPPDLQVKLKILKHEIAAYYSETIPLIFETLCEVAEGEIELMNTNSILESSFLQRFMDVHNLYLFADGFTFSMQQEAGMMTHPLKKAFSKRVKERLNEIKNEALQFLNTEETECFTLTAYKTFEYGIESGKFFYKTTLKE</sequence>
<gene>
    <name evidence="1" type="ORF">JOC86_002264</name>
</gene>
<evidence type="ECO:0000313" key="1">
    <source>
        <dbReference type="EMBL" id="MBM7585722.1"/>
    </source>
</evidence>
<organism evidence="1 2">
    <name type="scientific">Rossellomorea pakistanensis</name>
    <dbReference type="NCBI Taxonomy" id="992288"/>
    <lineage>
        <taxon>Bacteria</taxon>
        <taxon>Bacillati</taxon>
        <taxon>Bacillota</taxon>
        <taxon>Bacilli</taxon>
        <taxon>Bacillales</taxon>
        <taxon>Bacillaceae</taxon>
        <taxon>Rossellomorea</taxon>
    </lineage>
</organism>
<keyword evidence="2" id="KW-1185">Reference proteome</keyword>
<name>A0ABS2NCY6_9BACI</name>
<protein>
    <submittedName>
        <fullName evidence="1">Uncharacterized protein</fullName>
    </submittedName>
</protein>
<comment type="caution">
    <text evidence="1">The sequence shown here is derived from an EMBL/GenBank/DDBJ whole genome shotgun (WGS) entry which is preliminary data.</text>
</comment>
<accession>A0ABS2NCY6</accession>
<evidence type="ECO:0000313" key="2">
    <source>
        <dbReference type="Proteomes" id="UP001646157"/>
    </source>
</evidence>